<keyword evidence="1" id="KW-0472">Membrane</keyword>
<dbReference type="EMBL" id="JACHND010000001">
    <property type="protein sequence ID" value="MBB4702268.1"/>
    <property type="molecule type" value="Genomic_DNA"/>
</dbReference>
<keyword evidence="3" id="KW-1185">Reference proteome</keyword>
<name>A0A7W7D8J0_9ACTN</name>
<evidence type="ECO:0000256" key="1">
    <source>
        <dbReference type="SAM" id="Phobius"/>
    </source>
</evidence>
<sequence length="55" mass="5624">MHQHIPLIGVIAILTTAAYAVRRTSITAPKLLVGVVVALAVLLGAVPPVLDSLGI</sequence>
<dbReference type="AlphaFoldDB" id="A0A7W7D8J0"/>
<evidence type="ECO:0000313" key="2">
    <source>
        <dbReference type="EMBL" id="MBB4702268.1"/>
    </source>
</evidence>
<reference evidence="2 3" key="1">
    <citation type="submission" date="2020-08" db="EMBL/GenBank/DDBJ databases">
        <title>Sequencing the genomes of 1000 actinobacteria strains.</title>
        <authorList>
            <person name="Klenk H.-P."/>
        </authorList>
    </citation>
    <scope>NUCLEOTIDE SEQUENCE [LARGE SCALE GENOMIC DNA]</scope>
    <source>
        <strain evidence="2 3">DSM 45784</strain>
    </source>
</reference>
<organism evidence="2 3">
    <name type="scientific">Sphaerisporangium siamense</name>
    <dbReference type="NCBI Taxonomy" id="795645"/>
    <lineage>
        <taxon>Bacteria</taxon>
        <taxon>Bacillati</taxon>
        <taxon>Actinomycetota</taxon>
        <taxon>Actinomycetes</taxon>
        <taxon>Streptosporangiales</taxon>
        <taxon>Streptosporangiaceae</taxon>
        <taxon>Sphaerisporangium</taxon>
    </lineage>
</organism>
<gene>
    <name evidence="2" type="ORF">BJ982_003812</name>
</gene>
<protein>
    <submittedName>
        <fullName evidence="2">Uncharacterized protein</fullName>
    </submittedName>
</protein>
<evidence type="ECO:0000313" key="3">
    <source>
        <dbReference type="Proteomes" id="UP000542210"/>
    </source>
</evidence>
<keyword evidence="1" id="KW-0812">Transmembrane</keyword>
<dbReference type="Proteomes" id="UP000542210">
    <property type="component" value="Unassembled WGS sequence"/>
</dbReference>
<accession>A0A7W7D8J0</accession>
<comment type="caution">
    <text evidence="2">The sequence shown here is derived from an EMBL/GenBank/DDBJ whole genome shotgun (WGS) entry which is preliminary data.</text>
</comment>
<feature type="transmembrane region" description="Helical" evidence="1">
    <location>
        <begin position="30"/>
        <end position="50"/>
    </location>
</feature>
<keyword evidence="1" id="KW-1133">Transmembrane helix</keyword>
<dbReference type="RefSeq" id="WP_184881913.1">
    <property type="nucleotide sequence ID" value="NZ_BOOV01000056.1"/>
</dbReference>
<proteinExistence type="predicted"/>